<organism evidence="1 2">
    <name type="scientific">Coniosporium uncinatum</name>
    <dbReference type="NCBI Taxonomy" id="93489"/>
    <lineage>
        <taxon>Eukaryota</taxon>
        <taxon>Fungi</taxon>
        <taxon>Dikarya</taxon>
        <taxon>Ascomycota</taxon>
        <taxon>Pezizomycotina</taxon>
        <taxon>Dothideomycetes</taxon>
        <taxon>Dothideomycetes incertae sedis</taxon>
        <taxon>Coniosporium</taxon>
    </lineage>
</organism>
<comment type="caution">
    <text evidence="1">The sequence shown here is derived from an EMBL/GenBank/DDBJ whole genome shotgun (WGS) entry which is preliminary data.</text>
</comment>
<evidence type="ECO:0000313" key="1">
    <source>
        <dbReference type="EMBL" id="KAK3059664.1"/>
    </source>
</evidence>
<reference evidence="1" key="1">
    <citation type="submission" date="2024-09" db="EMBL/GenBank/DDBJ databases">
        <title>Black Yeasts Isolated from many extreme environments.</title>
        <authorList>
            <person name="Coleine C."/>
            <person name="Stajich J.E."/>
            <person name="Selbmann L."/>
        </authorList>
    </citation>
    <scope>NUCLEOTIDE SEQUENCE</scope>
    <source>
        <strain evidence="1">CCFEE 5737</strain>
    </source>
</reference>
<proteinExistence type="predicted"/>
<protein>
    <submittedName>
        <fullName evidence="1">Uncharacterized protein</fullName>
    </submittedName>
</protein>
<evidence type="ECO:0000313" key="2">
    <source>
        <dbReference type="Proteomes" id="UP001186974"/>
    </source>
</evidence>
<dbReference type="Proteomes" id="UP001186974">
    <property type="component" value="Unassembled WGS sequence"/>
</dbReference>
<accession>A0ACC3CZL5</accession>
<gene>
    <name evidence="1" type="ORF">LTS18_010324</name>
</gene>
<name>A0ACC3CZL5_9PEZI</name>
<dbReference type="EMBL" id="JAWDJW010009209">
    <property type="protein sequence ID" value="KAK3059664.1"/>
    <property type="molecule type" value="Genomic_DNA"/>
</dbReference>
<sequence length="165" mass="18894">MPVGFYFGRGTPNTHNLAPICWKEMESSLLYSSEAYNDDVPYWVDLPHETSLPEDQREGMLVIPYNYDCNDGKFHMAPGFVTSAGQLYEQYLRSTFDMLYREGGKMMNIPLHSRITGKAGRAEALRNFMLYISGKPGVWVTTRRDIAKHFREKFPYKPGHRAGGS</sequence>
<keyword evidence="2" id="KW-1185">Reference proteome</keyword>